<accession>Q2RRT5</accession>
<dbReference type="CDD" id="cd03257">
    <property type="entry name" value="ABC_NikE_OppD_transporters"/>
    <property type="match status" value="1"/>
</dbReference>
<dbReference type="SMART" id="SM00382">
    <property type="entry name" value="AAA"/>
    <property type="match status" value="1"/>
</dbReference>
<dbReference type="NCBIfam" id="NF008453">
    <property type="entry name" value="PRK11308.1"/>
    <property type="match status" value="1"/>
</dbReference>
<evidence type="ECO:0000256" key="4">
    <source>
        <dbReference type="ARBA" id="ARBA00022840"/>
    </source>
</evidence>
<keyword evidence="4 7" id="KW-0067">ATP-binding</keyword>
<organism evidence="7 8">
    <name type="scientific">Rhodospirillum rubrum (strain ATCC 11170 / ATH 1.1.1 / DSM 467 / LMG 4362 / NCIMB 8255 / S1)</name>
    <dbReference type="NCBI Taxonomy" id="269796"/>
    <lineage>
        <taxon>Bacteria</taxon>
        <taxon>Pseudomonadati</taxon>
        <taxon>Pseudomonadota</taxon>
        <taxon>Alphaproteobacteria</taxon>
        <taxon>Rhodospirillales</taxon>
        <taxon>Rhodospirillaceae</taxon>
        <taxon>Rhodospirillum</taxon>
    </lineage>
</organism>
<dbReference type="PANTHER" id="PTHR43776:SF6">
    <property type="entry name" value="DIPEPTIDE TRANSPORT ATP-BINDING PROTEIN DPPF"/>
    <property type="match status" value="1"/>
</dbReference>
<dbReference type="PhylomeDB" id="Q2RRT5"/>
<dbReference type="GO" id="GO:0015833">
    <property type="term" value="P:peptide transport"/>
    <property type="evidence" value="ECO:0007669"/>
    <property type="project" value="InterPro"/>
</dbReference>
<dbReference type="NCBIfam" id="TIGR01727">
    <property type="entry name" value="oligo_HPY"/>
    <property type="match status" value="1"/>
</dbReference>
<dbReference type="eggNOG" id="COG4608">
    <property type="taxonomic scope" value="Bacteria"/>
</dbReference>
<dbReference type="EC" id="3.6.3.30" evidence="7"/>
<dbReference type="PANTHER" id="PTHR43776">
    <property type="entry name" value="TRANSPORT ATP-BINDING PROTEIN"/>
    <property type="match status" value="1"/>
</dbReference>
<dbReference type="STRING" id="269796.Rru_A2360"/>
<dbReference type="GO" id="GO:0055085">
    <property type="term" value="P:transmembrane transport"/>
    <property type="evidence" value="ECO:0007669"/>
    <property type="project" value="UniProtKB-ARBA"/>
</dbReference>
<evidence type="ECO:0000256" key="5">
    <source>
        <dbReference type="SAM" id="MobiDB-lite"/>
    </source>
</evidence>
<dbReference type="HOGENOM" id="CLU_000604_1_23_5"/>
<keyword evidence="8" id="KW-1185">Reference proteome</keyword>
<dbReference type="InterPro" id="IPR017871">
    <property type="entry name" value="ABC_transporter-like_CS"/>
</dbReference>
<dbReference type="AlphaFoldDB" id="Q2RRT5"/>
<feature type="region of interest" description="Disordered" evidence="5">
    <location>
        <begin position="276"/>
        <end position="298"/>
    </location>
</feature>
<dbReference type="EnsemblBacteria" id="ABC23160">
    <property type="protein sequence ID" value="ABC23160"/>
    <property type="gene ID" value="Rru_A2360"/>
</dbReference>
<dbReference type="Gene3D" id="3.40.50.300">
    <property type="entry name" value="P-loop containing nucleotide triphosphate hydrolases"/>
    <property type="match status" value="1"/>
</dbReference>
<evidence type="ECO:0000256" key="2">
    <source>
        <dbReference type="ARBA" id="ARBA00022448"/>
    </source>
</evidence>
<evidence type="ECO:0000313" key="8">
    <source>
        <dbReference type="Proteomes" id="UP000001929"/>
    </source>
</evidence>
<dbReference type="KEGG" id="rru:Rru_A2360"/>
<dbReference type="PROSITE" id="PS50893">
    <property type="entry name" value="ABC_TRANSPORTER_2"/>
    <property type="match status" value="1"/>
</dbReference>
<keyword evidence="7" id="KW-0378">Hydrolase</keyword>
<dbReference type="EMBL" id="CP000230">
    <property type="protein sequence ID" value="ABC23160.1"/>
    <property type="molecule type" value="Genomic_DNA"/>
</dbReference>
<dbReference type="Pfam" id="PF08352">
    <property type="entry name" value="oligo_HPY"/>
    <property type="match status" value="1"/>
</dbReference>
<sequence>MTPAIPTAHSPLPGTEAVMPVLEAQGLTKRYSVARGPFKDDATVHALTDVSFRLAPGRTLAVVGESGCGKSTLARQVTLIEEPSEGTLRINGKAVAFADEAAVKDARRSVQIVFQDPYGSLNPRWKVRTILDEPLAINTTLGAAERREKVAEMMARVGLRPEFATRYPHMFSGGQRQRIAIARALMLNPRVVVADEPVSALDVSVQAQVLNLLMDLQQDFGVAFLFISHDLSVVRHISNDLMVMYLGRVVEMGPKEAIFGAPAHPYTQALMAATPKLDPGARRSREPLKGELPSPLSPPPGCTFHTRCPLAVAMCKQQIPTLRPVGGREVACHRAEDALDSPRV</sequence>
<dbReference type="InterPro" id="IPR013563">
    <property type="entry name" value="Oligopep_ABC_C"/>
</dbReference>
<keyword evidence="3" id="KW-0547">Nucleotide-binding</keyword>
<dbReference type="SUPFAM" id="SSF52540">
    <property type="entry name" value="P-loop containing nucleoside triphosphate hydrolases"/>
    <property type="match status" value="1"/>
</dbReference>
<dbReference type="GO" id="GO:0016887">
    <property type="term" value="F:ATP hydrolysis activity"/>
    <property type="evidence" value="ECO:0007669"/>
    <property type="project" value="InterPro"/>
</dbReference>
<gene>
    <name evidence="7" type="ordered locus">Rru_A2360</name>
</gene>
<dbReference type="RefSeq" id="WP_011390113.1">
    <property type="nucleotide sequence ID" value="NC_007643.1"/>
</dbReference>
<comment type="subcellular location">
    <subcellularLocation>
        <location evidence="1">Cell inner membrane</location>
        <topology evidence="1">Peripheral membrane protein</topology>
    </subcellularLocation>
</comment>
<dbReference type="PROSITE" id="PS00211">
    <property type="entry name" value="ABC_TRANSPORTER_1"/>
    <property type="match status" value="1"/>
</dbReference>
<feature type="compositionally biased region" description="Basic and acidic residues" evidence="5">
    <location>
        <begin position="279"/>
        <end position="289"/>
    </location>
</feature>
<proteinExistence type="predicted"/>
<evidence type="ECO:0000259" key="6">
    <source>
        <dbReference type="PROSITE" id="PS50893"/>
    </source>
</evidence>
<dbReference type="FunFam" id="3.40.50.300:FF:000016">
    <property type="entry name" value="Oligopeptide ABC transporter ATP-binding component"/>
    <property type="match status" value="1"/>
</dbReference>
<dbReference type="GO" id="GO:0005524">
    <property type="term" value="F:ATP binding"/>
    <property type="evidence" value="ECO:0007669"/>
    <property type="project" value="UniProtKB-KW"/>
</dbReference>
<name>Q2RRT5_RHORT</name>
<dbReference type="Proteomes" id="UP000001929">
    <property type="component" value="Chromosome"/>
</dbReference>
<feature type="domain" description="ABC transporter" evidence="6">
    <location>
        <begin position="22"/>
        <end position="271"/>
    </location>
</feature>
<reference evidence="7 8" key="1">
    <citation type="journal article" date="2011" name="Stand. Genomic Sci.">
        <title>Complete genome sequence of Rhodospirillum rubrum type strain (S1).</title>
        <authorList>
            <person name="Munk A.C."/>
            <person name="Copeland A."/>
            <person name="Lucas S."/>
            <person name="Lapidus A."/>
            <person name="Del Rio T.G."/>
            <person name="Barry K."/>
            <person name="Detter J.C."/>
            <person name="Hammon N."/>
            <person name="Israni S."/>
            <person name="Pitluck S."/>
            <person name="Brettin T."/>
            <person name="Bruce D."/>
            <person name="Han C."/>
            <person name="Tapia R."/>
            <person name="Gilna P."/>
            <person name="Schmutz J."/>
            <person name="Larimer F."/>
            <person name="Land M."/>
            <person name="Kyrpides N.C."/>
            <person name="Mavromatis K."/>
            <person name="Richardson P."/>
            <person name="Rohde M."/>
            <person name="Goker M."/>
            <person name="Klenk H.P."/>
            <person name="Zhang Y."/>
            <person name="Roberts G.P."/>
            <person name="Reslewic S."/>
            <person name="Schwartz D.C."/>
        </authorList>
    </citation>
    <scope>NUCLEOTIDE SEQUENCE [LARGE SCALE GENOMIC DNA]</scope>
    <source>
        <strain evidence="8">ATCC 11170 / ATH 1.1.1 / DSM 467 / LMG 4362 / NCIMB 8255 / S1</strain>
    </source>
</reference>
<evidence type="ECO:0000256" key="1">
    <source>
        <dbReference type="ARBA" id="ARBA00004417"/>
    </source>
</evidence>
<dbReference type="InterPro" id="IPR027417">
    <property type="entry name" value="P-loop_NTPase"/>
</dbReference>
<dbReference type="InterPro" id="IPR003593">
    <property type="entry name" value="AAA+_ATPase"/>
</dbReference>
<evidence type="ECO:0000256" key="3">
    <source>
        <dbReference type="ARBA" id="ARBA00022741"/>
    </source>
</evidence>
<dbReference type="GO" id="GO:0005886">
    <property type="term" value="C:plasma membrane"/>
    <property type="evidence" value="ECO:0007669"/>
    <property type="project" value="UniProtKB-SubCell"/>
</dbReference>
<protein>
    <submittedName>
        <fullName evidence="7">Oligopeptide/dipeptide ABC transporter, ATP-binding protein-like</fullName>
        <ecNumber evidence="7">3.6.3.30</ecNumber>
    </submittedName>
</protein>
<dbReference type="InterPro" id="IPR050319">
    <property type="entry name" value="ABC_transp_ATP-bind"/>
</dbReference>
<dbReference type="PATRIC" id="fig|269796.9.peg.2462"/>
<evidence type="ECO:0000313" key="7">
    <source>
        <dbReference type="EMBL" id="ABC23160.1"/>
    </source>
</evidence>
<dbReference type="InterPro" id="IPR003439">
    <property type="entry name" value="ABC_transporter-like_ATP-bd"/>
</dbReference>
<keyword evidence="2" id="KW-0813">Transport</keyword>
<dbReference type="Pfam" id="PF00005">
    <property type="entry name" value="ABC_tran"/>
    <property type="match status" value="1"/>
</dbReference>